<dbReference type="Pfam" id="PF26335">
    <property type="entry name" value="ARB_00930_C"/>
    <property type="match status" value="1"/>
</dbReference>
<dbReference type="InterPro" id="IPR001466">
    <property type="entry name" value="Beta-lactam-related"/>
</dbReference>
<keyword evidence="1" id="KW-0732">Signal</keyword>
<evidence type="ECO:0000259" key="2">
    <source>
        <dbReference type="Pfam" id="PF00144"/>
    </source>
</evidence>
<proteinExistence type="predicted"/>
<feature type="domain" description="Beta-lactamase-like ARB-00930-like C-terminal" evidence="3">
    <location>
        <begin position="433"/>
        <end position="616"/>
    </location>
</feature>
<dbReference type="InterPro" id="IPR058664">
    <property type="entry name" value="ARB_00930-like_C"/>
</dbReference>
<dbReference type="InterPro" id="IPR051478">
    <property type="entry name" value="Beta-lactamase-like_AB/R"/>
</dbReference>
<evidence type="ECO:0000256" key="1">
    <source>
        <dbReference type="SAM" id="SignalP"/>
    </source>
</evidence>
<evidence type="ECO:0008006" key="6">
    <source>
        <dbReference type="Google" id="ProtNLM"/>
    </source>
</evidence>
<organism evidence="4 5">
    <name type="scientific">Humicola insolens</name>
    <name type="common">Soft-rot fungus</name>
    <dbReference type="NCBI Taxonomy" id="85995"/>
    <lineage>
        <taxon>Eukaryota</taxon>
        <taxon>Fungi</taxon>
        <taxon>Dikarya</taxon>
        <taxon>Ascomycota</taxon>
        <taxon>Pezizomycotina</taxon>
        <taxon>Sordariomycetes</taxon>
        <taxon>Sordariomycetidae</taxon>
        <taxon>Sordariales</taxon>
        <taxon>Chaetomiaceae</taxon>
        <taxon>Mycothermus</taxon>
    </lineage>
</organism>
<feature type="chain" id="PRO_5045794493" description="Beta-lactamase-related domain-containing protein" evidence="1">
    <location>
        <begin position="22"/>
        <end position="617"/>
    </location>
</feature>
<evidence type="ECO:0000259" key="3">
    <source>
        <dbReference type="Pfam" id="PF26335"/>
    </source>
</evidence>
<keyword evidence="5" id="KW-1185">Reference proteome</keyword>
<dbReference type="Proteomes" id="UP001583172">
    <property type="component" value="Unassembled WGS sequence"/>
</dbReference>
<dbReference type="PANTHER" id="PTHR22935:SF97">
    <property type="entry name" value="BETA-LACTAMASE-RELATED DOMAIN-CONTAINING PROTEIN"/>
    <property type="match status" value="1"/>
</dbReference>
<dbReference type="Pfam" id="PF00144">
    <property type="entry name" value="Beta-lactamase"/>
    <property type="match status" value="1"/>
</dbReference>
<dbReference type="Gene3D" id="3.40.710.10">
    <property type="entry name" value="DD-peptidase/beta-lactamase superfamily"/>
    <property type="match status" value="1"/>
</dbReference>
<reference evidence="4 5" key="1">
    <citation type="journal article" date="2024" name="Commun. Biol.">
        <title>Comparative genomic analysis of thermophilic fungi reveals convergent evolutionary adaptations and gene losses.</title>
        <authorList>
            <person name="Steindorff A.S."/>
            <person name="Aguilar-Pontes M.V."/>
            <person name="Robinson A.J."/>
            <person name="Andreopoulos B."/>
            <person name="LaButti K."/>
            <person name="Kuo A."/>
            <person name="Mondo S."/>
            <person name="Riley R."/>
            <person name="Otillar R."/>
            <person name="Haridas S."/>
            <person name="Lipzen A."/>
            <person name="Grimwood J."/>
            <person name="Schmutz J."/>
            <person name="Clum A."/>
            <person name="Reid I.D."/>
            <person name="Moisan M.C."/>
            <person name="Butler G."/>
            <person name="Nguyen T.T.M."/>
            <person name="Dewar K."/>
            <person name="Conant G."/>
            <person name="Drula E."/>
            <person name="Henrissat B."/>
            <person name="Hansel C."/>
            <person name="Singer S."/>
            <person name="Hutchinson M.I."/>
            <person name="de Vries R.P."/>
            <person name="Natvig D.O."/>
            <person name="Powell A.J."/>
            <person name="Tsang A."/>
            <person name="Grigoriev I.V."/>
        </authorList>
    </citation>
    <scope>NUCLEOTIDE SEQUENCE [LARGE SCALE GENOMIC DNA]</scope>
    <source>
        <strain evidence="4 5">CBS 620.91</strain>
    </source>
</reference>
<dbReference type="EMBL" id="JAZGSY010000206">
    <property type="protein sequence ID" value="KAL1838571.1"/>
    <property type="molecule type" value="Genomic_DNA"/>
</dbReference>
<feature type="signal peptide" evidence="1">
    <location>
        <begin position="1"/>
        <end position="21"/>
    </location>
</feature>
<evidence type="ECO:0000313" key="5">
    <source>
        <dbReference type="Proteomes" id="UP001583172"/>
    </source>
</evidence>
<evidence type="ECO:0000313" key="4">
    <source>
        <dbReference type="EMBL" id="KAL1838571.1"/>
    </source>
</evidence>
<name>A0ABR3VAZ5_HUMIN</name>
<dbReference type="InterPro" id="IPR012338">
    <property type="entry name" value="Beta-lactam/transpept-like"/>
</dbReference>
<protein>
    <recommendedName>
        <fullName evidence="6">Beta-lactamase-related domain-containing protein</fullName>
    </recommendedName>
</protein>
<comment type="caution">
    <text evidence="4">The sequence shown here is derived from an EMBL/GenBank/DDBJ whole genome shotgun (WGS) entry which is preliminary data.</text>
</comment>
<sequence>MKPSQGLLGLAAVLPFAAARANCPLYGPLLPLPKNLLLEPGIYSVAATLNDVFYQAIDNDTSTGSERFSYAVEVFSGSEDWPLWARYWTAPNLATLNTTGVRRVDGNTVFRIGSVTKIYTVLAFLATVGDGVWNDPVTKYVPELAEIAANNAGKSPIYATDWESITVGSLVGQTSGLIRDYALLGELSYQMNLTDLYQLGFPPLPLETFPPCGNWPTCNRTQLYEGLSRLPPSFPPFTTPAYSDLNFVLLAHIAEQITGKPWKQLLEDSVLKPLGLKHTFYETPDDELGIIPGPRGLTSWAGNLGEESATGNMYTSASDMSAFGRAILRSTLIKPAMTRRWLKPASFSSDPRAAVGLPWGIRRVQLEKNATYQFVHTFNKLGSIGSYSAMLALIPELNLGFSILAAGVIPAGLPTAIAEALSETYIPTMTWLARSQANATYVGRYVHESLLALENGEDTSPRMDNDTTPLFLNSSLIITTDPSAPGLGVEAWFSNGTDMSLVATAITANVSSEYFAQLRPSVRLYPTGLEEKVEGNETLPDGRVVARKVAFKAVFEDISAPDTPGGNYVTECASWVGVTGVVYGSMPLDLFVFEFGEDGRVVAVVNEGLRVRLVKVS</sequence>
<feature type="domain" description="Beta-lactamase-related" evidence="2">
    <location>
        <begin position="99"/>
        <end position="410"/>
    </location>
</feature>
<accession>A0ABR3VAZ5</accession>
<dbReference type="PANTHER" id="PTHR22935">
    <property type="entry name" value="PENICILLIN-BINDING PROTEIN"/>
    <property type="match status" value="1"/>
</dbReference>
<dbReference type="SUPFAM" id="SSF56601">
    <property type="entry name" value="beta-lactamase/transpeptidase-like"/>
    <property type="match status" value="1"/>
</dbReference>
<gene>
    <name evidence="4" type="ORF">VTJ49DRAFT_2498</name>
</gene>